<dbReference type="Pfam" id="PF00282">
    <property type="entry name" value="Pyridoxal_deC"/>
    <property type="match status" value="2"/>
</dbReference>
<comment type="caution">
    <text evidence="8">The sequence shown here is derived from an EMBL/GenBank/DDBJ whole genome shotgun (WGS) entry which is preliminary data.</text>
</comment>
<dbReference type="EMBL" id="JBITGY010000018">
    <property type="protein sequence ID" value="MFI6505274.1"/>
    <property type="molecule type" value="Genomic_DNA"/>
</dbReference>
<evidence type="ECO:0000256" key="4">
    <source>
        <dbReference type="ARBA" id="ARBA00022898"/>
    </source>
</evidence>
<feature type="region of interest" description="Disordered" evidence="7">
    <location>
        <begin position="219"/>
        <end position="267"/>
    </location>
</feature>
<dbReference type="InterPro" id="IPR002129">
    <property type="entry name" value="PyrdxlP-dep_de-COase"/>
</dbReference>
<evidence type="ECO:0000256" key="2">
    <source>
        <dbReference type="ARBA" id="ARBA00009533"/>
    </source>
</evidence>
<evidence type="ECO:0000256" key="6">
    <source>
        <dbReference type="RuleBase" id="RU000382"/>
    </source>
</evidence>
<evidence type="ECO:0000256" key="3">
    <source>
        <dbReference type="ARBA" id="ARBA00022793"/>
    </source>
</evidence>
<dbReference type="Proteomes" id="UP001612741">
    <property type="component" value="Unassembled WGS sequence"/>
</dbReference>
<dbReference type="Gene3D" id="3.40.640.10">
    <property type="entry name" value="Type I PLP-dependent aspartate aminotransferase-like (Major domain)"/>
    <property type="match status" value="2"/>
</dbReference>
<dbReference type="InterPro" id="IPR015421">
    <property type="entry name" value="PyrdxlP-dep_Trfase_major"/>
</dbReference>
<keyword evidence="3" id="KW-0210">Decarboxylase</keyword>
<comment type="similarity">
    <text evidence="2 6">Belongs to the group II decarboxylase family.</text>
</comment>
<evidence type="ECO:0000256" key="1">
    <source>
        <dbReference type="ARBA" id="ARBA00001933"/>
    </source>
</evidence>
<protein>
    <submittedName>
        <fullName evidence="8">Pyridoxal phosphate-dependent decarboxylase family protein</fullName>
    </submittedName>
</protein>
<evidence type="ECO:0000313" key="8">
    <source>
        <dbReference type="EMBL" id="MFI6505274.1"/>
    </source>
</evidence>
<keyword evidence="5 6" id="KW-0456">Lyase</keyword>
<dbReference type="RefSeq" id="WP_397091351.1">
    <property type="nucleotide sequence ID" value="NZ_JBITGY010000018.1"/>
</dbReference>
<reference evidence="8 9" key="1">
    <citation type="submission" date="2024-10" db="EMBL/GenBank/DDBJ databases">
        <title>The Natural Products Discovery Center: Release of the First 8490 Sequenced Strains for Exploring Actinobacteria Biosynthetic Diversity.</title>
        <authorList>
            <person name="Kalkreuter E."/>
            <person name="Kautsar S.A."/>
            <person name="Yang D."/>
            <person name="Bader C.D."/>
            <person name="Teijaro C.N."/>
            <person name="Fluegel L."/>
            <person name="Davis C.M."/>
            <person name="Simpson J.R."/>
            <person name="Lauterbach L."/>
            <person name="Steele A.D."/>
            <person name="Gui C."/>
            <person name="Meng S."/>
            <person name="Li G."/>
            <person name="Viehrig K."/>
            <person name="Ye F."/>
            <person name="Su P."/>
            <person name="Kiefer A.F."/>
            <person name="Nichols A."/>
            <person name="Cepeda A.J."/>
            <person name="Yan W."/>
            <person name="Fan B."/>
            <person name="Jiang Y."/>
            <person name="Adhikari A."/>
            <person name="Zheng C.-J."/>
            <person name="Schuster L."/>
            <person name="Cowan T.M."/>
            <person name="Smanski M.J."/>
            <person name="Chevrette M.G."/>
            <person name="De Carvalho L.P.S."/>
            <person name="Shen B."/>
        </authorList>
    </citation>
    <scope>NUCLEOTIDE SEQUENCE [LARGE SCALE GENOMIC DNA]</scope>
    <source>
        <strain evidence="8 9">NPDC050545</strain>
    </source>
</reference>
<sequence length="508" mass="53628">MWNVADFTTAAGVTVSELAAYVGESQGGGVPVIRRRPPGELARELRLAELIREGGMTTGTYRDFLRAFLNEGTRLHHPAYLAHQTASPDFPAALADFIHGATNNSMAIYEMGAAAATVEFEVVRWMLEKVGFPRGAGVLTHGGSLANLTALLAARAHAAPEAWTDGTPGDLVILAPPSAHYSVSRAVSIMGLGQKAIVELPTDELGRLDVTKFPDLWGADSTGGPMEGVDGSGGGPVEGAGGSGGGPVEGAGGSGGGPVEGAGGPTSSRFRGRPIALVASACATGTGLHDDLRAVGQWCRERGIWFHVDAAHGASALLSPDHRHLLDGVELADSVVWDAHKMLRTSTLSAAVLVRREGALDAAFRQDASYIFYGDQGLDLIGRTVECTKAELGLKIFLNLAWRGERGLGDYVAARYATAHRFWELAGRRPGFALPYEPESNIVCFRYGTADQAAIRERMMADGSFYLSSTVLNGVRHLRVAVMSPATGDKHLELLLDEIVRSSPPVPS</sequence>
<evidence type="ECO:0000256" key="7">
    <source>
        <dbReference type="SAM" id="MobiDB-lite"/>
    </source>
</evidence>
<evidence type="ECO:0000313" key="9">
    <source>
        <dbReference type="Proteomes" id="UP001612741"/>
    </source>
</evidence>
<dbReference type="PANTHER" id="PTHR45677:SF8">
    <property type="entry name" value="CYSTEINE SULFINIC ACID DECARBOXYLASE"/>
    <property type="match status" value="1"/>
</dbReference>
<name>A0ABW7ZCM5_9ACTN</name>
<feature type="compositionally biased region" description="Gly residues" evidence="7">
    <location>
        <begin position="230"/>
        <end position="264"/>
    </location>
</feature>
<keyword evidence="4 6" id="KW-0663">Pyridoxal phosphate</keyword>
<dbReference type="InterPro" id="IPR015424">
    <property type="entry name" value="PyrdxlP-dep_Trfase"/>
</dbReference>
<proteinExistence type="inferred from homology"/>
<organism evidence="8 9">
    <name type="scientific">Nonomuraea typhae</name>
    <dbReference type="NCBI Taxonomy" id="2603600"/>
    <lineage>
        <taxon>Bacteria</taxon>
        <taxon>Bacillati</taxon>
        <taxon>Actinomycetota</taxon>
        <taxon>Actinomycetes</taxon>
        <taxon>Streptosporangiales</taxon>
        <taxon>Streptosporangiaceae</taxon>
        <taxon>Nonomuraea</taxon>
    </lineage>
</organism>
<dbReference type="Gene3D" id="3.90.1150.170">
    <property type="match status" value="2"/>
</dbReference>
<keyword evidence="9" id="KW-1185">Reference proteome</keyword>
<gene>
    <name evidence="8" type="ORF">ACIBG2_48390</name>
</gene>
<accession>A0ABW7ZCM5</accession>
<evidence type="ECO:0000256" key="5">
    <source>
        <dbReference type="ARBA" id="ARBA00023239"/>
    </source>
</evidence>
<dbReference type="PANTHER" id="PTHR45677">
    <property type="entry name" value="GLUTAMATE DECARBOXYLASE-RELATED"/>
    <property type="match status" value="1"/>
</dbReference>
<dbReference type="SUPFAM" id="SSF53383">
    <property type="entry name" value="PLP-dependent transferases"/>
    <property type="match status" value="2"/>
</dbReference>
<comment type="cofactor">
    <cofactor evidence="1 6">
        <name>pyridoxal 5'-phosphate</name>
        <dbReference type="ChEBI" id="CHEBI:597326"/>
    </cofactor>
</comment>